<dbReference type="InterPro" id="IPR050909">
    <property type="entry name" value="Bact_Autotransporter_VF"/>
</dbReference>
<feature type="domain" description="Filamentous haemagglutinin FhaB/tRNA nuclease CdiA-like TPS" evidence="5">
    <location>
        <begin position="54"/>
        <end position="166"/>
    </location>
</feature>
<proteinExistence type="predicted"/>
<evidence type="ECO:0000259" key="5">
    <source>
        <dbReference type="SMART" id="SM00912"/>
    </source>
</evidence>
<protein>
    <submittedName>
        <fullName evidence="6">Filamentous hemagglutinin N-terminal domain-containing protein</fullName>
    </submittedName>
</protein>
<keyword evidence="2" id="KW-0964">Secreted</keyword>
<dbReference type="OrthoDB" id="218680at2"/>
<accession>A0A5D6W5F7</accession>
<evidence type="ECO:0000313" key="7">
    <source>
        <dbReference type="Proteomes" id="UP000323646"/>
    </source>
</evidence>
<dbReference type="PANTHER" id="PTHR12338:SF8">
    <property type="entry name" value="HEME_HEMOPEXIN-BINDING PROTEIN"/>
    <property type="match status" value="1"/>
</dbReference>
<dbReference type="NCBIfam" id="TIGR01901">
    <property type="entry name" value="adhes_NPXG"/>
    <property type="match status" value="1"/>
</dbReference>
<dbReference type="InterPro" id="IPR008638">
    <property type="entry name" value="FhaB/CdiA-like_TPS"/>
</dbReference>
<dbReference type="GO" id="GO:0005576">
    <property type="term" value="C:extracellular region"/>
    <property type="evidence" value="ECO:0007669"/>
    <property type="project" value="UniProtKB-SubCell"/>
</dbReference>
<evidence type="ECO:0000256" key="3">
    <source>
        <dbReference type="ARBA" id="ARBA00022729"/>
    </source>
</evidence>
<dbReference type="InterPro" id="IPR011050">
    <property type="entry name" value="Pectin_lyase_fold/virulence"/>
</dbReference>
<feature type="compositionally biased region" description="Basic and acidic residues" evidence="4">
    <location>
        <begin position="2316"/>
        <end position="2325"/>
    </location>
</feature>
<dbReference type="SMART" id="SM00912">
    <property type="entry name" value="Haemagg_act"/>
    <property type="match status" value="1"/>
</dbReference>
<feature type="region of interest" description="Disordered" evidence="4">
    <location>
        <begin position="2300"/>
        <end position="2331"/>
    </location>
</feature>
<reference evidence="6 7" key="1">
    <citation type="submission" date="2019-08" db="EMBL/GenBank/DDBJ databases">
        <title>Selenomonas sp. mPRGC5 and Selenomonas sp. mPRGC8 isolated from ruminal fluid of dairy goat (Capra hircus).</title>
        <authorList>
            <person name="Poothong S."/>
            <person name="Nuengjamnong C."/>
            <person name="Tanasupawat S."/>
        </authorList>
    </citation>
    <scope>NUCLEOTIDE SEQUENCE [LARGE SCALE GENOMIC DNA]</scope>
    <source>
        <strain evidence="7">mPRGC5</strain>
    </source>
</reference>
<dbReference type="Gene3D" id="2.160.20.10">
    <property type="entry name" value="Single-stranded right-handed beta-helix, Pectin lyase-like"/>
    <property type="match status" value="1"/>
</dbReference>
<evidence type="ECO:0000256" key="4">
    <source>
        <dbReference type="SAM" id="MobiDB-lite"/>
    </source>
</evidence>
<keyword evidence="3" id="KW-0732">Signal</keyword>
<dbReference type="Pfam" id="PF05860">
    <property type="entry name" value="TPS"/>
    <property type="match status" value="1"/>
</dbReference>
<name>A0A5D6W5F7_9FIRM</name>
<gene>
    <name evidence="6" type="ORF">FZ040_07565</name>
</gene>
<evidence type="ECO:0000313" key="6">
    <source>
        <dbReference type="EMBL" id="TYZ23066.1"/>
    </source>
</evidence>
<dbReference type="InterPro" id="IPR041286">
    <property type="entry name" value="MBG_2"/>
</dbReference>
<dbReference type="EMBL" id="VTOY01000004">
    <property type="protein sequence ID" value="TYZ23066.1"/>
    <property type="molecule type" value="Genomic_DNA"/>
</dbReference>
<dbReference type="Proteomes" id="UP000323646">
    <property type="component" value="Unassembled WGS sequence"/>
</dbReference>
<dbReference type="InterPro" id="IPR012334">
    <property type="entry name" value="Pectin_lyas_fold"/>
</dbReference>
<comment type="caution">
    <text evidence="6">The sequence shown here is derived from an EMBL/GenBank/DDBJ whole genome shotgun (WGS) entry which is preliminary data.</text>
</comment>
<keyword evidence="7" id="KW-1185">Reference proteome</keyword>
<evidence type="ECO:0000256" key="2">
    <source>
        <dbReference type="ARBA" id="ARBA00022525"/>
    </source>
</evidence>
<sequence length="3401" mass="353044">MDIKGVIFFMRITRKRRRAAERRQKHKDLLSRRIRQSAGFMAAGALVLGSTNQGMAMPQNGQVAAGSAEIAQRNAEMAINQHSQNAVINWQSFNIGAGERVSIFQPNSQAALLNRVLDGNATKIMGALQANGRVFVVNPAGILFAPGAQVNTGSLVASSLNISNADFMAGRYAFVSQKDSGKVINKGELIAGNKGLVALLGNAVENDGVIVAQKGTASMAAGDQITLDFNGDGKVSIVPSKEAVDHVVTNKGLVEADGGLVFMSAAAGDALTNSVVNQNGIVRATSLDGESGTVQMTADAVKIKAGSAIDVSGENGGKVEIGGGWQGSGSFTHAKNVNVEDGASIKADAKAANGNGGEVAVWSDGRTSVHGDISANGKGHGDGGKVETSGHELTVTGNVSAASESGRNGQWLLDPYNVEITDGGEQDGISGNTYTAAKSESKIANTVVNQALQTGTNVKISTGVAAGGDNGDITINGDIESSGANATLSLEAARDILINKNITGDHLNLDFKSNSGNGGRFSGGRIAQSADSTIATKGGSVYFHGGNKDDMARATVEGSSGIQLAGNITTDGGSITLKGATNDKNADGVQITGRVDAGTGKLSLLAHNEEGGNGLAYAGELAARDMQLTMDAAKDDGKITGTADAEGKKGTLLIQTETKNGAISLGSGSGLEVRGALLDGGFASTQIGADGNTGRVSVGSDITTAGNLIIHGGALSIGAGLTTDKNITLNAAEGISTTAAGKIVADVLEVETPGDAVLNTDVSTIKGKADSFDITNTSTSQTKNMTLGAEDTKLTAAKDIHIKSSGILTSVAGAIRSTAGDITLQADSFALADASILGKGALNIDTLTAGKSFGLGGADGDVKLAGTGFAAAGFQGINFGSKDTGAIHIGALTVNDAVSFTSGKSITVSGKVSSNSKDMSFDAAGSEGFVMENGGELEAGQADISVKADKLALDGTFSSPNTGTLSFSRKSTAAYTIGGSDPASYITDGSLKKIGDTFKNVIIGSENGGAVSLADISEPPAYLTVKSGSTATVAGKVSAKSLVLLAQQGIREEGGTLKAESLLLQGGQADLTGDNNEIRQLTADLSGNLAVNNREDMTIGQAEDRNGEKVLVKDGITTKGSVKITMAADKKLTMGAIDTGSENITISADSLAKGTTTGKVTTSGKVQVYTTTVGRTIAVDTEEHTGAMNIASDSFEKGAFSNSYGELIIGRREDEQDGLSQKGEIIIKHTNFSSKTTVRTENKVEFADSNIVGGDLTVHATELQLDKDSTTDIKNHNLNLNLTDSLDLGDGIINGSGKLNITTPEGKNIYLGGTDFSLPSGEANGYKIGYGTVNSNLTGFRDFGITTKENVYLYQGGIDKSVKISGAKGIHFVEDVTLGSADAAAATELTLGSAEGAIEVADGKTLTINGANTIVNATAKDVKLGKGARIAAKADAADMAADSKGSVTMTADVLDLGAGAVIDGGSGSFALKTDELLVDRADQVTNIQGKGKLTLSTKNAGTKMFVEKDLTTAENGLHITADDINGGVFGDGFTELSLGNEEGTGTLNIDRVDFQNSLTLQNGSSGVINFKGENSVAAGKAVTLKGGSIHNEAGGSFEAKSDAQGTSKLNIYTNDLSSLTGANGQTIRGEGTLGLSTYDGSVDISITKDAQAGGLNIYDALLNGTGAFADSFSAFEIGNDKQKNITISGGTLTKPAMLVTSADGGISGSGLQADYIAFAGGDVKLTGENQIGTMAAKAKSIDVEEAAGKQLTIGEAGGCKGLTATDGDIHLKTDQLAIEDGAKLSGKGSLTIEQKSEGVAMNIGDNAIKDHGAGALNLKSEWFAGYDKNPAIQDGFRHIYLGSGYGDANIDSTTDLHFLDPTTIRSGFEEAVTKSKTTTISGKTRIHLAGTDGIEFMSETFKMNGDSSIETESGDITIMSDNVELSGSSQEGIIKTAPKAGGKGGKLNIKTLDENRGIKVGTFTGNVTADALYLDSSYFDAYSKTRVFAKGFDSINIGRGAGKGSYEQFGNITFEDTINVVQGYKNANAAVKISGKMSFGEKDYNIHSQNVILSGADIETTTGNVNITTNSLTNDTSQGRNSIKTTQGGKLTLDTFDKDREIHIGKTGTPGLDIDKEWFDTETTTETSIFHGFHEINFGGEDHTGKITVNDFEAPKDEAAKPSVVSIRTQGDVEQNASGGGLVADKVMIEAGGNVDLTNTENHIQEIGDVTGKNVAIKNNTATGIKTDAGETTTISGHIKGETVSVKTDGNIRIDQTGSIESTAGGVTIDASTGHFSNENTNPGSEVIKTPESKRWIIHTDSPEGDNPGTLAPDGIRYDTKDNSEVRNPSGKDYGWDKNVIAYTKPLVIHVTSARTYGNGNADFINNPDFKAVNANTNHKGTAKEQEQYDALLKALQNEPDRSYKWSDKLTETTAVNIENGPASGAVYGTNAGASDKDRLVQYVGDNNLNATVNIDFKITPRKVTVTAGNDRKTYDGTAYTSIGNANTKVSYEGFIGADKNADGTVKSGVIQAGSIRYGKTAAGKFSAEGAKDAGSYAIGIQDSNLVSNGNYVFEYKDGTLIIDKRALTIGAGDVVKTYGADDPANVTGTVTQGSLAANQQSHMEITTAGRKYQNVGEVTDVSVKRVTVFDENGRDVTNNYEITTTGGTLKVTPREVVVKAADRERVYGEDNSKFVSADGRDYIIEDAVDQDGVHTGLVNGDTITGIKVSTVLPGLDAASNAGTYEGKSQVSGGSVTGDTVGNYKITYKNGDVIIRKKKVTVKAQDDNRKYDGTTYHGGNGVTFEGFVAGQDISSIAGRTGDIRYGSLKDGSAENAEGAVHAGTYTIGIQGSDLASTNYAFEFQDGSLTITPRKVKVKVNDAERVYGQPNQVVQTTGTVVCGEGYDTLLDGDTFNNYTITSEADEKSDVGTYRMHANGVGLSDGSMSFASDYHIISEDGKLVVKPRLLTLYAGDKSREFGDGNDAAVYTAGTSKFREAAVSADTGLVNGDTVTDVTEQIDARATNRTNAGTAGLSVEIRDAVFGKGKASNYDIHYVGGNFSIKPREVLIKAGSASRNYGEQNPVVTEYTMTRSGNKSGEALLFGDTITGVAMSYDANITPVVSRGIHSGVIHANTDWKFSDNSMDNYRFSYAPGDLEVKFNGLLPGSPEQIGVDIGTQTSTAHTATDSVAVRPMDPVVSPAKAIVPEHKDPDAGEISVNTVGTMAQPDSIVIMSEHGEVSAQTFQNNADGSFGIKTCSNTEKAVPSNMGGSDTNSVRVAGYVEKGAGQSETPGAVPVLYTDGEKRKLDGIYTINYSTEGLSIMPSSLKVTIPDPSEIRNESVKGYNFMYQSCEGSYTVTYGNGIVAIYPQDELSRKMLMNGSKKAGRAVLATGILSAVQDLGVMPDMIRAVYMFTKVEDEA</sequence>
<dbReference type="Pfam" id="PF18676">
    <property type="entry name" value="MBG_2"/>
    <property type="match status" value="3"/>
</dbReference>
<evidence type="ECO:0000256" key="1">
    <source>
        <dbReference type="ARBA" id="ARBA00004613"/>
    </source>
</evidence>
<comment type="subcellular location">
    <subcellularLocation>
        <location evidence="1">Secreted</location>
    </subcellularLocation>
</comment>
<organism evidence="6 7">
    <name type="scientific">Selenomonas ruminis</name>
    <dbReference type="NCBI Taxonomy" id="2593411"/>
    <lineage>
        <taxon>Bacteria</taxon>
        <taxon>Bacillati</taxon>
        <taxon>Bacillota</taxon>
        <taxon>Negativicutes</taxon>
        <taxon>Selenomonadales</taxon>
        <taxon>Selenomonadaceae</taxon>
        <taxon>Selenomonas</taxon>
    </lineage>
</organism>
<dbReference type="PANTHER" id="PTHR12338">
    <property type="entry name" value="AUTOTRANSPORTER"/>
    <property type="match status" value="1"/>
</dbReference>
<dbReference type="SUPFAM" id="SSF51126">
    <property type="entry name" value="Pectin lyase-like"/>
    <property type="match status" value="1"/>
</dbReference>